<protein>
    <submittedName>
        <fullName evidence="5">Helix-turn-helix transcriptional regulator</fullName>
    </submittedName>
</protein>
<comment type="caution">
    <text evidence="5">The sequence shown here is derived from an EMBL/GenBank/DDBJ whole genome shotgun (WGS) entry which is preliminary data.</text>
</comment>
<accession>A0ABS5HRS5</accession>
<dbReference type="CDD" id="cd00090">
    <property type="entry name" value="HTH_ARSR"/>
    <property type="match status" value="1"/>
</dbReference>
<dbReference type="InterPro" id="IPR011991">
    <property type="entry name" value="ArsR-like_HTH"/>
</dbReference>
<organism evidence="5 6">
    <name type="scientific">Thalassovita aquimarina</name>
    <dbReference type="NCBI Taxonomy" id="2785917"/>
    <lineage>
        <taxon>Bacteria</taxon>
        <taxon>Pseudomonadati</taxon>
        <taxon>Pseudomonadota</taxon>
        <taxon>Alphaproteobacteria</taxon>
        <taxon>Rhodobacterales</taxon>
        <taxon>Roseobacteraceae</taxon>
        <taxon>Thalassovita</taxon>
    </lineage>
</organism>
<dbReference type="Proteomes" id="UP001195941">
    <property type="component" value="Unassembled WGS sequence"/>
</dbReference>
<dbReference type="EMBL" id="JADMKU010000008">
    <property type="protein sequence ID" value="MBR9651657.1"/>
    <property type="molecule type" value="Genomic_DNA"/>
</dbReference>
<sequence length="162" mass="18068">MKAKSFSGMACSVAGAIEAIVDRWGVLILRDLMLGLRRYDQLQKSTGIPAQTLSNRLKQLEASGLVIKRRYQDKPPRDEYRLTEKGRDLWPVLTALREWGDRWEAHGAKGVPLELRDKTSGHPLRLELCDSVTGERVALEKAAPCPGPGADDAMRFRLGLTD</sequence>
<name>A0ABS5HRS5_9RHOB</name>
<keyword evidence="6" id="KW-1185">Reference proteome</keyword>
<proteinExistence type="predicted"/>
<dbReference type="InterPro" id="IPR002577">
    <property type="entry name" value="HTH_HxlR"/>
</dbReference>
<evidence type="ECO:0000313" key="6">
    <source>
        <dbReference type="Proteomes" id="UP001195941"/>
    </source>
</evidence>
<dbReference type="PROSITE" id="PS51118">
    <property type="entry name" value="HTH_HXLR"/>
    <property type="match status" value="1"/>
</dbReference>
<keyword evidence="1" id="KW-0805">Transcription regulation</keyword>
<dbReference type="PANTHER" id="PTHR33204">
    <property type="entry name" value="TRANSCRIPTIONAL REGULATOR, MARR FAMILY"/>
    <property type="match status" value="1"/>
</dbReference>
<evidence type="ECO:0000256" key="3">
    <source>
        <dbReference type="ARBA" id="ARBA00023163"/>
    </source>
</evidence>
<dbReference type="Gene3D" id="1.10.10.10">
    <property type="entry name" value="Winged helix-like DNA-binding domain superfamily/Winged helix DNA-binding domain"/>
    <property type="match status" value="1"/>
</dbReference>
<evidence type="ECO:0000313" key="5">
    <source>
        <dbReference type="EMBL" id="MBR9651657.1"/>
    </source>
</evidence>
<dbReference type="InterPro" id="IPR036390">
    <property type="entry name" value="WH_DNA-bd_sf"/>
</dbReference>
<dbReference type="PANTHER" id="PTHR33204:SF18">
    <property type="entry name" value="TRANSCRIPTIONAL REGULATORY PROTEIN"/>
    <property type="match status" value="1"/>
</dbReference>
<reference evidence="5 6" key="1">
    <citation type="journal article" date="2021" name="Arch. Microbiol.">
        <title>Thalassobius aquimarinus sp. nov., isolated from the Sea of Japan seashore.</title>
        <authorList>
            <person name="Kurilenko V.V."/>
            <person name="Romanenko L.A."/>
            <person name="Chernysheva N.Y."/>
            <person name="Velansky P.V."/>
            <person name="Tekutyeva L.A."/>
            <person name="Isaeva M.P."/>
            <person name="Mikhailov V.V."/>
        </authorList>
    </citation>
    <scope>NUCLEOTIDE SEQUENCE [LARGE SCALE GENOMIC DNA]</scope>
    <source>
        <strain evidence="5 6">KMM 8518</strain>
    </source>
</reference>
<keyword evidence="2" id="KW-0238">DNA-binding</keyword>
<evidence type="ECO:0000256" key="1">
    <source>
        <dbReference type="ARBA" id="ARBA00023015"/>
    </source>
</evidence>
<evidence type="ECO:0000259" key="4">
    <source>
        <dbReference type="PROSITE" id="PS51118"/>
    </source>
</evidence>
<evidence type="ECO:0000256" key="2">
    <source>
        <dbReference type="ARBA" id="ARBA00023125"/>
    </source>
</evidence>
<keyword evidence="3" id="KW-0804">Transcription</keyword>
<dbReference type="Pfam" id="PF01638">
    <property type="entry name" value="HxlR"/>
    <property type="match status" value="1"/>
</dbReference>
<gene>
    <name evidence="5" type="ORF">IT775_11045</name>
</gene>
<feature type="domain" description="HTH hxlR-type" evidence="4">
    <location>
        <begin position="11"/>
        <end position="108"/>
    </location>
</feature>
<dbReference type="InterPro" id="IPR036388">
    <property type="entry name" value="WH-like_DNA-bd_sf"/>
</dbReference>
<dbReference type="SUPFAM" id="SSF46785">
    <property type="entry name" value="Winged helix' DNA-binding domain"/>
    <property type="match status" value="1"/>
</dbReference>